<feature type="transmembrane region" description="Helical" evidence="2">
    <location>
        <begin position="23"/>
        <end position="43"/>
    </location>
</feature>
<keyword evidence="2" id="KW-0472">Membrane</keyword>
<evidence type="ECO:0000313" key="3">
    <source>
        <dbReference type="EMBL" id="TFC06848.1"/>
    </source>
</evidence>
<dbReference type="RefSeq" id="WP_134507185.1">
    <property type="nucleotide sequence ID" value="NZ_SOFM01000009.1"/>
</dbReference>
<keyword evidence="4" id="KW-1185">Reference proteome</keyword>
<comment type="caution">
    <text evidence="3">The sequence shown here is derived from an EMBL/GenBank/DDBJ whole genome shotgun (WGS) entry which is preliminary data.</text>
</comment>
<dbReference type="EMBL" id="SOFM01000009">
    <property type="protein sequence ID" value="TFC06848.1"/>
    <property type="molecule type" value="Genomic_DNA"/>
</dbReference>
<dbReference type="AlphaFoldDB" id="A0A4R8WF97"/>
<accession>A0A4R8WF97</accession>
<feature type="compositionally biased region" description="Low complexity" evidence="1">
    <location>
        <begin position="55"/>
        <end position="73"/>
    </location>
</feature>
<keyword evidence="2" id="KW-1133">Transmembrane helix</keyword>
<evidence type="ECO:0000256" key="1">
    <source>
        <dbReference type="SAM" id="MobiDB-lite"/>
    </source>
</evidence>
<name>A0A4R8WF97_9MICO</name>
<proteinExistence type="predicted"/>
<feature type="region of interest" description="Disordered" evidence="1">
    <location>
        <begin position="46"/>
        <end position="79"/>
    </location>
</feature>
<dbReference type="Proteomes" id="UP000297643">
    <property type="component" value="Unassembled WGS sequence"/>
</dbReference>
<organism evidence="3 4">
    <name type="scientific">Cryobacterium mannosilyticum</name>
    <dbReference type="NCBI Taxonomy" id="1259190"/>
    <lineage>
        <taxon>Bacteria</taxon>
        <taxon>Bacillati</taxon>
        <taxon>Actinomycetota</taxon>
        <taxon>Actinomycetes</taxon>
        <taxon>Micrococcales</taxon>
        <taxon>Microbacteriaceae</taxon>
        <taxon>Cryobacterium</taxon>
    </lineage>
</organism>
<reference evidence="3 4" key="1">
    <citation type="submission" date="2019-03" db="EMBL/GenBank/DDBJ databases">
        <title>Genomics of glacier-inhabiting Cryobacterium strains.</title>
        <authorList>
            <person name="Liu Q."/>
            <person name="Xin Y.-H."/>
        </authorList>
    </citation>
    <scope>NUCLEOTIDE SEQUENCE [LARGE SCALE GENOMIC DNA]</scope>
    <source>
        <strain evidence="3 4">RHLT2-21</strain>
    </source>
</reference>
<evidence type="ECO:0000256" key="2">
    <source>
        <dbReference type="SAM" id="Phobius"/>
    </source>
</evidence>
<gene>
    <name evidence="3" type="ORF">E3O32_03890</name>
</gene>
<protein>
    <submittedName>
        <fullName evidence="3">Uncharacterized protein</fullName>
    </submittedName>
</protein>
<keyword evidence="2" id="KW-0812">Transmembrane</keyword>
<evidence type="ECO:0000313" key="4">
    <source>
        <dbReference type="Proteomes" id="UP000297643"/>
    </source>
</evidence>
<sequence>MRRSRGPDPVWRSPGRPDAGNPAIQSLLLSLLLAAVVVGIGIWRYRGGRGRDTSEAAPDADAEAAHAPVVEPAGITAGQ</sequence>